<dbReference type="EMBL" id="DS268640">
    <property type="protein sequence ID" value="EFO96459.1"/>
    <property type="molecule type" value="Genomic_DNA"/>
</dbReference>
<dbReference type="Proteomes" id="UP000008281">
    <property type="component" value="Unassembled WGS sequence"/>
</dbReference>
<dbReference type="OMA" id="FYNDHRV"/>
<reference evidence="2" key="1">
    <citation type="submission" date="2007-07" db="EMBL/GenBank/DDBJ databases">
        <title>PCAP assembly of the Caenorhabditis remanei genome.</title>
        <authorList>
            <consortium name="The Caenorhabditis remanei Sequencing Consortium"/>
            <person name="Wilson R.K."/>
        </authorList>
    </citation>
    <scope>NUCLEOTIDE SEQUENCE [LARGE SCALE GENOMIC DNA]</scope>
    <source>
        <strain evidence="2">PB4641</strain>
    </source>
</reference>
<protein>
    <submittedName>
        <fullName evidence="2">Uncharacterized protein</fullName>
    </submittedName>
</protein>
<evidence type="ECO:0000313" key="3">
    <source>
        <dbReference type="EMBL" id="KAF1747463.1"/>
    </source>
</evidence>
<feature type="signal peptide" evidence="1">
    <location>
        <begin position="1"/>
        <end position="19"/>
    </location>
</feature>
<evidence type="ECO:0000313" key="4">
    <source>
        <dbReference type="Proteomes" id="UP000008281"/>
    </source>
</evidence>
<accession>E3NFN5</accession>
<dbReference type="EMBL" id="WUAV01000006">
    <property type="protein sequence ID" value="KAF1747463.1"/>
    <property type="molecule type" value="Genomic_DNA"/>
</dbReference>
<dbReference type="eggNOG" id="ENOG502TJ87">
    <property type="taxonomic scope" value="Eukaryota"/>
</dbReference>
<dbReference type="KEGG" id="crq:GCK72_023925"/>
<organism evidence="4">
    <name type="scientific">Caenorhabditis remanei</name>
    <name type="common">Caenorhabditis vulgaris</name>
    <dbReference type="NCBI Taxonomy" id="31234"/>
    <lineage>
        <taxon>Eukaryota</taxon>
        <taxon>Metazoa</taxon>
        <taxon>Ecdysozoa</taxon>
        <taxon>Nematoda</taxon>
        <taxon>Chromadorea</taxon>
        <taxon>Rhabditida</taxon>
        <taxon>Rhabditina</taxon>
        <taxon>Rhabditomorpha</taxon>
        <taxon>Rhabditoidea</taxon>
        <taxon>Rhabditidae</taxon>
        <taxon>Peloderinae</taxon>
        <taxon>Caenorhabditis</taxon>
    </lineage>
</organism>
<dbReference type="RefSeq" id="XP_003092796.1">
    <property type="nucleotide sequence ID" value="XM_003092748.1"/>
</dbReference>
<dbReference type="HOGENOM" id="CLU_179522_0_0_1"/>
<reference evidence="3 5" key="2">
    <citation type="submission" date="2019-12" db="EMBL/GenBank/DDBJ databases">
        <title>Chromosome-level assembly of the Caenorhabditis remanei genome.</title>
        <authorList>
            <person name="Teterina A.A."/>
            <person name="Willis J.H."/>
            <person name="Phillips P.C."/>
        </authorList>
    </citation>
    <scope>NUCLEOTIDE SEQUENCE [LARGE SCALE GENOMIC DNA]</scope>
    <source>
        <strain evidence="3 5">PX506</strain>
        <tissue evidence="3">Whole organism</tissue>
    </source>
</reference>
<name>E3NFN5_CAERE</name>
<evidence type="ECO:0000313" key="5">
    <source>
        <dbReference type="Proteomes" id="UP000483820"/>
    </source>
</evidence>
<dbReference type="CTD" id="9800769"/>
<keyword evidence="4" id="KW-1185">Reference proteome</keyword>
<gene>
    <name evidence="2" type="ORF">CRE_21555</name>
    <name evidence="3" type="ORF">GCK72_023925</name>
</gene>
<sequence>MPRLMLFFCIALIANQGIALHQPVYDQDDDINVVQSAGGFHLVNEDRVISVEPVEARLSFERLRALPIMKKSIAIGRAGFRPGKRTVDIYDF</sequence>
<keyword evidence="1" id="KW-0732">Signal</keyword>
<proteinExistence type="predicted"/>
<evidence type="ECO:0000313" key="2">
    <source>
        <dbReference type="EMBL" id="EFO96459.1"/>
    </source>
</evidence>
<dbReference type="AlphaFoldDB" id="E3NFN5"/>
<dbReference type="GeneID" id="9800769"/>
<feature type="chain" id="PRO_5015090206" evidence="1">
    <location>
        <begin position="20"/>
        <end position="92"/>
    </location>
</feature>
<evidence type="ECO:0000256" key="1">
    <source>
        <dbReference type="SAM" id="SignalP"/>
    </source>
</evidence>
<dbReference type="Proteomes" id="UP000483820">
    <property type="component" value="Chromosome X"/>
</dbReference>
<dbReference type="OrthoDB" id="5802470at2759"/>